<protein>
    <submittedName>
        <fullName evidence="1">Uncharacterized protein</fullName>
    </submittedName>
</protein>
<organism evidence="1 2">
    <name type="scientific">Pluteus cervinus</name>
    <dbReference type="NCBI Taxonomy" id="181527"/>
    <lineage>
        <taxon>Eukaryota</taxon>
        <taxon>Fungi</taxon>
        <taxon>Dikarya</taxon>
        <taxon>Basidiomycota</taxon>
        <taxon>Agaricomycotina</taxon>
        <taxon>Agaricomycetes</taxon>
        <taxon>Agaricomycetidae</taxon>
        <taxon>Agaricales</taxon>
        <taxon>Pluteineae</taxon>
        <taxon>Pluteaceae</taxon>
        <taxon>Pluteus</taxon>
    </lineage>
</organism>
<evidence type="ECO:0000313" key="2">
    <source>
        <dbReference type="Proteomes" id="UP000308600"/>
    </source>
</evidence>
<gene>
    <name evidence="1" type="ORF">BDN72DRAFT_893582</name>
</gene>
<reference evidence="1 2" key="1">
    <citation type="journal article" date="2019" name="Nat. Ecol. Evol.">
        <title>Megaphylogeny resolves global patterns of mushroom evolution.</title>
        <authorList>
            <person name="Varga T."/>
            <person name="Krizsan K."/>
            <person name="Foldi C."/>
            <person name="Dima B."/>
            <person name="Sanchez-Garcia M."/>
            <person name="Sanchez-Ramirez S."/>
            <person name="Szollosi G.J."/>
            <person name="Szarkandi J.G."/>
            <person name="Papp V."/>
            <person name="Albert L."/>
            <person name="Andreopoulos W."/>
            <person name="Angelini C."/>
            <person name="Antonin V."/>
            <person name="Barry K.W."/>
            <person name="Bougher N.L."/>
            <person name="Buchanan P."/>
            <person name="Buyck B."/>
            <person name="Bense V."/>
            <person name="Catcheside P."/>
            <person name="Chovatia M."/>
            <person name="Cooper J."/>
            <person name="Damon W."/>
            <person name="Desjardin D."/>
            <person name="Finy P."/>
            <person name="Geml J."/>
            <person name="Haridas S."/>
            <person name="Hughes K."/>
            <person name="Justo A."/>
            <person name="Karasinski D."/>
            <person name="Kautmanova I."/>
            <person name="Kiss B."/>
            <person name="Kocsube S."/>
            <person name="Kotiranta H."/>
            <person name="LaButti K.M."/>
            <person name="Lechner B.E."/>
            <person name="Liimatainen K."/>
            <person name="Lipzen A."/>
            <person name="Lukacs Z."/>
            <person name="Mihaltcheva S."/>
            <person name="Morgado L.N."/>
            <person name="Niskanen T."/>
            <person name="Noordeloos M.E."/>
            <person name="Ohm R.A."/>
            <person name="Ortiz-Santana B."/>
            <person name="Ovrebo C."/>
            <person name="Racz N."/>
            <person name="Riley R."/>
            <person name="Savchenko A."/>
            <person name="Shiryaev A."/>
            <person name="Soop K."/>
            <person name="Spirin V."/>
            <person name="Szebenyi C."/>
            <person name="Tomsovsky M."/>
            <person name="Tulloss R.E."/>
            <person name="Uehling J."/>
            <person name="Grigoriev I.V."/>
            <person name="Vagvolgyi C."/>
            <person name="Papp T."/>
            <person name="Martin F.M."/>
            <person name="Miettinen O."/>
            <person name="Hibbett D.S."/>
            <person name="Nagy L.G."/>
        </authorList>
    </citation>
    <scope>NUCLEOTIDE SEQUENCE [LARGE SCALE GENOMIC DNA]</scope>
    <source>
        <strain evidence="1 2">NL-1719</strain>
    </source>
</reference>
<accession>A0ACD3B899</accession>
<sequence length="460" mass="49125">MRCTSSISTVFLSFCFLLLATRAIAQTTYQTLGQSFKYPFTTSSHYTSSVLFSNLTNPHGLTFDTYGNILVVERGVGITAFSPAPVVNPLGAWQRKVLVSNSALTGAIAHEDGKIYVTTNSQALIYLYDEDNVEVGGSFADSYPVVTGLPSAGEPIHTIRLEKASNGNVIALIIGTGPPTTWTSTSSSDYSQVRRFPFPSIVSLVFPPPAMTWSSGQILAKGVRNPTSFAFAPDDSAKLYILENSMGITGINGITSTFGNQNPADELNLVILPTPTSTGLLAPPTATITPKPFGHPDCVTLWDPQADPVGVPQYTASSRGAQMSVGSQTNSWCQNTNNNVPPVLYFEPHSLPADITFYEGVLEEDGPVNPFGDSYIGSAFVAMRGASSGFGVAVIGFPLSVPPPTGGWLPYEYILQAWDLDACPDECIGPGGVAFGRDGHLYVTSESTGELFVVERLWIF</sequence>
<evidence type="ECO:0000313" key="1">
    <source>
        <dbReference type="EMBL" id="TFK73859.1"/>
    </source>
</evidence>
<dbReference type="Proteomes" id="UP000308600">
    <property type="component" value="Unassembled WGS sequence"/>
</dbReference>
<dbReference type="EMBL" id="ML208272">
    <property type="protein sequence ID" value="TFK73859.1"/>
    <property type="molecule type" value="Genomic_DNA"/>
</dbReference>
<keyword evidence="2" id="KW-1185">Reference proteome</keyword>
<proteinExistence type="predicted"/>
<name>A0ACD3B899_9AGAR</name>